<accession>A0A4U1JKS0</accession>
<evidence type="ECO:0000256" key="1">
    <source>
        <dbReference type="ARBA" id="ARBA00022741"/>
    </source>
</evidence>
<organism evidence="6 7">
    <name type="scientific">Polyangium fumosum</name>
    <dbReference type="NCBI Taxonomy" id="889272"/>
    <lineage>
        <taxon>Bacteria</taxon>
        <taxon>Pseudomonadati</taxon>
        <taxon>Myxococcota</taxon>
        <taxon>Polyangia</taxon>
        <taxon>Polyangiales</taxon>
        <taxon>Polyangiaceae</taxon>
        <taxon>Polyangium</taxon>
    </lineage>
</organism>
<evidence type="ECO:0000256" key="3">
    <source>
        <dbReference type="ARBA" id="ARBA00022840"/>
    </source>
</evidence>
<dbReference type="GO" id="GO:0016787">
    <property type="term" value="F:hydrolase activity"/>
    <property type="evidence" value="ECO:0007669"/>
    <property type="project" value="UniProtKB-KW"/>
</dbReference>
<dbReference type="AlphaFoldDB" id="A0A4U1JKS0"/>
<evidence type="ECO:0000256" key="4">
    <source>
        <dbReference type="SAM" id="MobiDB-lite"/>
    </source>
</evidence>
<proteinExistence type="predicted"/>
<gene>
    <name evidence="6" type="ORF">E8A74_01870</name>
</gene>
<dbReference type="Gene3D" id="2.40.100.10">
    <property type="entry name" value="Cyclophilin-like"/>
    <property type="match status" value="1"/>
</dbReference>
<evidence type="ECO:0000259" key="5">
    <source>
        <dbReference type="SMART" id="SM00797"/>
    </source>
</evidence>
<dbReference type="InterPro" id="IPR003778">
    <property type="entry name" value="CT_A_B"/>
</dbReference>
<dbReference type="PANTHER" id="PTHR43309">
    <property type="entry name" value="5-OXOPROLINASE SUBUNIT C"/>
    <property type="match status" value="1"/>
</dbReference>
<evidence type="ECO:0000313" key="7">
    <source>
        <dbReference type="Proteomes" id="UP000309215"/>
    </source>
</evidence>
<dbReference type="GO" id="GO:0005524">
    <property type="term" value="F:ATP binding"/>
    <property type="evidence" value="ECO:0007669"/>
    <property type="project" value="UniProtKB-KW"/>
</dbReference>
<reference evidence="6 7" key="1">
    <citation type="submission" date="2019-04" db="EMBL/GenBank/DDBJ databases">
        <authorList>
            <person name="Li Y."/>
            <person name="Wang J."/>
        </authorList>
    </citation>
    <scope>NUCLEOTIDE SEQUENCE [LARGE SCALE GENOMIC DNA]</scope>
    <source>
        <strain evidence="6 7">DSM 14668</strain>
    </source>
</reference>
<dbReference type="GO" id="GO:0016740">
    <property type="term" value="F:transferase activity"/>
    <property type="evidence" value="ECO:0007669"/>
    <property type="project" value="UniProtKB-KW"/>
</dbReference>
<protein>
    <submittedName>
        <fullName evidence="6">Biotin-dependent carboxyltransferase</fullName>
    </submittedName>
</protein>
<dbReference type="EMBL" id="SSMQ01000001">
    <property type="protein sequence ID" value="TKD13376.1"/>
    <property type="molecule type" value="Genomic_DNA"/>
</dbReference>
<comment type="caution">
    <text evidence="6">The sequence shown here is derived from an EMBL/GenBank/DDBJ whole genome shotgun (WGS) entry which is preliminary data.</text>
</comment>
<keyword evidence="1" id="KW-0547">Nucleotide-binding</keyword>
<feature type="region of interest" description="Disordered" evidence="4">
    <location>
        <begin position="170"/>
        <end position="190"/>
    </location>
</feature>
<keyword evidence="6" id="KW-0808">Transferase</keyword>
<keyword evidence="2" id="KW-0378">Hydrolase</keyword>
<evidence type="ECO:0000313" key="6">
    <source>
        <dbReference type="EMBL" id="TKD13376.1"/>
    </source>
</evidence>
<feature type="domain" description="Carboxyltransferase" evidence="5">
    <location>
        <begin position="57"/>
        <end position="306"/>
    </location>
</feature>
<keyword evidence="7" id="KW-1185">Reference proteome</keyword>
<dbReference type="Proteomes" id="UP000309215">
    <property type="component" value="Unassembled WGS sequence"/>
</dbReference>
<sequence length="306" mass="31610">MLLAPGDRLRFEPVAAGEVGPARKEVVPKEPSTRALVIEAAPACATVQDGGRAGQLARGLPPSGPLDPETHAAANEAVGNTPDAAAIEVPLGALLVRARGDVWISVDGAAPVHLADGDSFRVEEGPRAVRYLAARGGMDVPPALGARATLLVARLGGANGRALRRRDIVPVGDSDRATAQPSRPSAPPADDAMATIAIDEGPHRSRFPADALDVLLASTFTVSRLGDRVGQRLEGASIPRDRPDLALPIPMLRGAVQVTTDGTPIVLGPDHPTTGGYPVLAVVRRASLGALARLRPGKTLRFVRGA</sequence>
<dbReference type="InterPro" id="IPR029000">
    <property type="entry name" value="Cyclophilin-like_dom_sf"/>
</dbReference>
<feature type="compositionally biased region" description="Low complexity" evidence="4">
    <location>
        <begin position="177"/>
        <end position="190"/>
    </location>
</feature>
<dbReference type="InterPro" id="IPR052708">
    <property type="entry name" value="PxpC"/>
</dbReference>
<dbReference type="PANTHER" id="PTHR43309:SF3">
    <property type="entry name" value="5-OXOPROLINASE SUBUNIT C"/>
    <property type="match status" value="1"/>
</dbReference>
<dbReference type="SUPFAM" id="SSF50891">
    <property type="entry name" value="Cyclophilin-like"/>
    <property type="match status" value="1"/>
</dbReference>
<evidence type="ECO:0000256" key="2">
    <source>
        <dbReference type="ARBA" id="ARBA00022801"/>
    </source>
</evidence>
<name>A0A4U1JKS0_9BACT</name>
<keyword evidence="3" id="KW-0067">ATP-binding</keyword>
<dbReference type="Pfam" id="PF02626">
    <property type="entry name" value="CT_A_B"/>
    <property type="match status" value="1"/>
</dbReference>
<dbReference type="SMART" id="SM00797">
    <property type="entry name" value="AHS2"/>
    <property type="match status" value="1"/>
</dbReference>
<dbReference type="OrthoDB" id="9768696at2"/>